<proteinExistence type="predicted"/>
<evidence type="ECO:0000313" key="1">
    <source>
        <dbReference type="EMBL" id="CAI9912577.1"/>
    </source>
</evidence>
<evidence type="ECO:0000313" key="2">
    <source>
        <dbReference type="EMBL" id="CAL5998315.1"/>
    </source>
</evidence>
<reference evidence="2 3" key="2">
    <citation type="submission" date="2024-07" db="EMBL/GenBank/DDBJ databases">
        <authorList>
            <person name="Akdeniz Z."/>
        </authorList>
    </citation>
    <scope>NUCLEOTIDE SEQUENCE [LARGE SCALE GENOMIC DNA]</scope>
</reference>
<protein>
    <submittedName>
        <fullName evidence="2">Hypothetical_protein</fullName>
    </submittedName>
</protein>
<dbReference type="EMBL" id="CAXDID020000038">
    <property type="protein sequence ID" value="CAL5998315.1"/>
    <property type="molecule type" value="Genomic_DNA"/>
</dbReference>
<dbReference type="AlphaFoldDB" id="A0AA86N400"/>
<keyword evidence="3" id="KW-1185">Reference proteome</keyword>
<organism evidence="1">
    <name type="scientific">Hexamita inflata</name>
    <dbReference type="NCBI Taxonomy" id="28002"/>
    <lineage>
        <taxon>Eukaryota</taxon>
        <taxon>Metamonada</taxon>
        <taxon>Diplomonadida</taxon>
        <taxon>Hexamitidae</taxon>
        <taxon>Hexamitinae</taxon>
        <taxon>Hexamita</taxon>
    </lineage>
</organism>
<name>A0AA86N400_9EUKA</name>
<comment type="caution">
    <text evidence="1">The sequence shown here is derived from an EMBL/GenBank/DDBJ whole genome shotgun (WGS) entry which is preliminary data.</text>
</comment>
<gene>
    <name evidence="2" type="ORF">HINF_LOCUS15672</name>
    <name evidence="1" type="ORF">HINF_LOCUS222</name>
</gene>
<dbReference type="EMBL" id="CATOUU010000003">
    <property type="protein sequence ID" value="CAI9912577.1"/>
    <property type="molecule type" value="Genomic_DNA"/>
</dbReference>
<dbReference type="Proteomes" id="UP001642409">
    <property type="component" value="Unassembled WGS sequence"/>
</dbReference>
<evidence type="ECO:0000313" key="3">
    <source>
        <dbReference type="Proteomes" id="UP001642409"/>
    </source>
</evidence>
<reference evidence="1" key="1">
    <citation type="submission" date="2023-06" db="EMBL/GenBank/DDBJ databases">
        <authorList>
            <person name="Kurt Z."/>
        </authorList>
    </citation>
    <scope>NUCLEOTIDE SEQUENCE</scope>
</reference>
<accession>A0AA86N400</accession>
<sequence length="333" mass="39915">MFLSPRSNIDEYWSNSEMLGNTYVKKIFSRDTFNHYYLSISWEEDDNNQSDNWFQKQIINTIQNQIIVNHIENSGLNQILWNIPQSEQRKEFPFLHLPIHSDAFQKTMLQQKQQTKYYNRVLKQEQPLTEKQVKNINQMKTQDEHYKQLIAYIPFEHKILRLQTRQFIYCLQVCIINSFLIFRYQYALENQPNDSEDNEQRKQQQKLGIRDFVQLLIESLEPLITTNQQDPYHQILKLQSIVKQNELFVPMKQTKVKISASILKIMQNHHMIPIRQIRTNVKDPIGKCCMCEGKTRFICSCNQHFCQSCHAIHMLIEQEQSQNIITQIQQLFQ</sequence>